<evidence type="ECO:0000256" key="6">
    <source>
        <dbReference type="SAM" id="MobiDB-lite"/>
    </source>
</evidence>
<dbReference type="Gene3D" id="1.25.40.10">
    <property type="entry name" value="Tetratricopeptide repeat domain"/>
    <property type="match status" value="2"/>
</dbReference>
<dbReference type="Pfam" id="PF08640">
    <property type="entry name" value="U3_assoc_6"/>
    <property type="match status" value="1"/>
</dbReference>
<keyword evidence="4" id="KW-0677">Repeat</keyword>
<keyword evidence="3" id="KW-0698">rRNA processing</keyword>
<dbReference type="PANTHER" id="PTHR23271:SF1">
    <property type="entry name" value="U3 SMALL NUCLEOLAR RNA-ASSOCIATED PROTEIN 6 HOMOLOG"/>
    <property type="match status" value="1"/>
</dbReference>
<organism evidence="8 9">
    <name type="scientific">Cylindrotheca closterium</name>
    <dbReference type="NCBI Taxonomy" id="2856"/>
    <lineage>
        <taxon>Eukaryota</taxon>
        <taxon>Sar</taxon>
        <taxon>Stramenopiles</taxon>
        <taxon>Ochrophyta</taxon>
        <taxon>Bacillariophyta</taxon>
        <taxon>Bacillariophyceae</taxon>
        <taxon>Bacillariophycidae</taxon>
        <taxon>Bacillariales</taxon>
        <taxon>Bacillariaceae</taxon>
        <taxon>Cylindrotheca</taxon>
    </lineage>
</organism>
<dbReference type="AlphaFoldDB" id="A0AAD2PVG5"/>
<comment type="caution">
    <text evidence="8">The sequence shown here is derived from an EMBL/GenBank/DDBJ whole genome shotgun (WGS) entry which is preliminary data.</text>
</comment>
<dbReference type="SMART" id="SM00386">
    <property type="entry name" value="HAT"/>
    <property type="match status" value="3"/>
</dbReference>
<dbReference type="InterPro" id="IPR003107">
    <property type="entry name" value="HAT"/>
</dbReference>
<proteinExistence type="inferred from homology"/>
<keyword evidence="5" id="KW-0539">Nucleus</keyword>
<dbReference type="InterPro" id="IPR013949">
    <property type="entry name" value="Utp6"/>
</dbReference>
<evidence type="ECO:0000256" key="1">
    <source>
        <dbReference type="ARBA" id="ARBA00004604"/>
    </source>
</evidence>
<dbReference type="InterPro" id="IPR055347">
    <property type="entry name" value="UTP6_N"/>
</dbReference>
<comment type="similarity">
    <text evidence="2">Belongs to the UTP6 family.</text>
</comment>
<name>A0AAD2PVG5_9STRA</name>
<feature type="domain" description="U3 small nucleolar RNA-associated protein 6 N-terminal" evidence="7">
    <location>
        <begin position="9"/>
        <end position="86"/>
    </location>
</feature>
<evidence type="ECO:0000256" key="2">
    <source>
        <dbReference type="ARBA" id="ARBA00010734"/>
    </source>
</evidence>
<dbReference type="GO" id="GO:0030515">
    <property type="term" value="F:snoRNA binding"/>
    <property type="evidence" value="ECO:0007669"/>
    <property type="project" value="InterPro"/>
</dbReference>
<accession>A0AAD2PVG5</accession>
<dbReference type="PANTHER" id="PTHR23271">
    <property type="entry name" value="HEPATOCELLULAR CARCINOMA-ASSOCIATED ANTIGEN 66"/>
    <property type="match status" value="1"/>
</dbReference>
<dbReference type="EMBL" id="CAKOGP040001881">
    <property type="protein sequence ID" value="CAJ1955175.1"/>
    <property type="molecule type" value="Genomic_DNA"/>
</dbReference>
<evidence type="ECO:0000259" key="7">
    <source>
        <dbReference type="Pfam" id="PF08640"/>
    </source>
</evidence>
<evidence type="ECO:0000313" key="8">
    <source>
        <dbReference type="EMBL" id="CAJ1955175.1"/>
    </source>
</evidence>
<sequence length="594" mass="68800">MAEHVQESLDRMVAPLRDLMDRQIFSETEIKAIVERRRESEYLLRRVAARKADFLRYIQAEQDLERLRQLRTKQRKRDHLKTQVPDEQSQKQHIGDVHIVQHLHLLFVRAIRKFRSDLSLHLLHADFCKQMKSYSRLGKVYSEALQIFPRQSGLWIEAASNEFFGPNRSIRNARILLQRGIRFSKTSEDIWCQMFSLEMHYAQTLRGRKQILLGAKVTEEMAELASYKIAEVVYKNAVKAVPDSIPFRLKLLDICRKFPDTEPLMEIIQEQLETDFGEQPEAWIARALFEAEKDLKLHGSKSDNEEDGEPERPSKKQRKKDAAVAMLEQAIEALPNDRMHLHAFEFARKYKEELEGNGDSAVQVQEFLDRLEKRISGHLSSELAIEYADYLLECNRITEAVATLEDFCMNKKPVDSSPWIQWAGLSSSPKTVLSSATKCVPMSSACEYLKILLQLFGYQLSTEEDNSILFQSFQRLLLLSPSTQSLFLEDLGTCQGFGLQSIAEACVKYLEYAAKIGLPAVRKVYSAVLFKSSVEVNEINMERLQKFVERSATLESKDKTRRRRIYHRAMEMFEGTDLEHAIRKLRESDAAKFY</sequence>
<dbReference type="Proteomes" id="UP001295423">
    <property type="component" value="Unassembled WGS sequence"/>
</dbReference>
<comment type="subcellular location">
    <subcellularLocation>
        <location evidence="1">Nucleus</location>
        <location evidence="1">Nucleolus</location>
    </subcellularLocation>
</comment>
<reference evidence="8" key="1">
    <citation type="submission" date="2023-08" db="EMBL/GenBank/DDBJ databases">
        <authorList>
            <person name="Audoor S."/>
            <person name="Bilcke G."/>
        </authorList>
    </citation>
    <scope>NUCLEOTIDE SEQUENCE</scope>
</reference>
<gene>
    <name evidence="8" type="ORF">CYCCA115_LOCUS15621</name>
</gene>
<evidence type="ECO:0000256" key="4">
    <source>
        <dbReference type="ARBA" id="ARBA00022737"/>
    </source>
</evidence>
<protein>
    <recommendedName>
        <fullName evidence="7">U3 small nucleolar RNA-associated protein 6 N-terminal domain-containing protein</fullName>
    </recommendedName>
</protein>
<dbReference type="GO" id="GO:0034388">
    <property type="term" value="C:Pwp2p-containing subcomplex of 90S preribosome"/>
    <property type="evidence" value="ECO:0007669"/>
    <property type="project" value="TreeGrafter"/>
</dbReference>
<dbReference type="SUPFAM" id="SSF48452">
    <property type="entry name" value="TPR-like"/>
    <property type="match status" value="1"/>
</dbReference>
<dbReference type="GO" id="GO:0032040">
    <property type="term" value="C:small-subunit processome"/>
    <property type="evidence" value="ECO:0007669"/>
    <property type="project" value="TreeGrafter"/>
</dbReference>
<feature type="region of interest" description="Disordered" evidence="6">
    <location>
        <begin position="297"/>
        <end position="321"/>
    </location>
</feature>
<evidence type="ECO:0000256" key="5">
    <source>
        <dbReference type="ARBA" id="ARBA00023242"/>
    </source>
</evidence>
<evidence type="ECO:0000313" key="9">
    <source>
        <dbReference type="Proteomes" id="UP001295423"/>
    </source>
</evidence>
<dbReference type="InterPro" id="IPR011990">
    <property type="entry name" value="TPR-like_helical_dom_sf"/>
</dbReference>
<evidence type="ECO:0000256" key="3">
    <source>
        <dbReference type="ARBA" id="ARBA00022552"/>
    </source>
</evidence>
<dbReference type="GO" id="GO:0000462">
    <property type="term" value="P:maturation of SSU-rRNA from tricistronic rRNA transcript (SSU-rRNA, 5.8S rRNA, LSU-rRNA)"/>
    <property type="evidence" value="ECO:0007669"/>
    <property type="project" value="InterPro"/>
</dbReference>
<keyword evidence="9" id="KW-1185">Reference proteome</keyword>